<dbReference type="Proteomes" id="UP001592531">
    <property type="component" value="Unassembled WGS sequence"/>
</dbReference>
<comment type="caution">
    <text evidence="1">The sequence shown here is derived from an EMBL/GenBank/DDBJ whole genome shotgun (WGS) entry which is preliminary data.</text>
</comment>
<keyword evidence="2" id="KW-1185">Reference proteome</keyword>
<organism evidence="1 2">
    <name type="scientific">Streptacidiphilus cavernicola</name>
    <dbReference type="NCBI Taxonomy" id="3342716"/>
    <lineage>
        <taxon>Bacteria</taxon>
        <taxon>Bacillati</taxon>
        <taxon>Actinomycetota</taxon>
        <taxon>Actinomycetes</taxon>
        <taxon>Kitasatosporales</taxon>
        <taxon>Streptomycetaceae</taxon>
        <taxon>Streptacidiphilus</taxon>
    </lineage>
</organism>
<reference evidence="1 2" key="1">
    <citation type="submission" date="2024-09" db="EMBL/GenBank/DDBJ databases">
        <authorList>
            <person name="Lee S.D."/>
        </authorList>
    </citation>
    <scope>NUCLEOTIDE SEQUENCE [LARGE SCALE GENOMIC DNA]</scope>
    <source>
        <strain evidence="1 2">N8-3</strain>
    </source>
</reference>
<evidence type="ECO:0000313" key="1">
    <source>
        <dbReference type="EMBL" id="MFC1418590.1"/>
    </source>
</evidence>
<proteinExistence type="predicted"/>
<sequence>MTPRVPRPGDVRCGGVYGEKYRQRPELIGTQCTQMVDPSIGFCGMHKEIPEDRRCKGRGRPHWAMKGQALCGIHGGKNPRNRAAAERRLQEARVAKLAQTYGLKIETTATDALLDEVQWTAGHVAWLRERVQEIEEYSSNSDSENPLVWGVTRRKEGGEDRGTTEEAGPNVWIKLYQQERQHLVRVCSEAIRAGIEERRVKLAEAQGALVVKAINAILNDLDLSAEQAAKISDVVPRHLRALSA</sequence>
<dbReference type="RefSeq" id="WP_380537386.1">
    <property type="nucleotide sequence ID" value="NZ_JBHFAB010000013.1"/>
</dbReference>
<dbReference type="EMBL" id="JBHFAB010000013">
    <property type="protein sequence ID" value="MFC1418590.1"/>
    <property type="molecule type" value="Genomic_DNA"/>
</dbReference>
<accession>A0ABV6VXT8</accession>
<name>A0ABV6VXT8_9ACTN</name>
<evidence type="ECO:0000313" key="2">
    <source>
        <dbReference type="Proteomes" id="UP001592531"/>
    </source>
</evidence>
<protein>
    <submittedName>
        <fullName evidence="1">Uncharacterized protein</fullName>
    </submittedName>
</protein>
<gene>
    <name evidence="1" type="ORF">ACEZDE_18425</name>
</gene>